<dbReference type="Pfam" id="PF01595">
    <property type="entry name" value="CNNM"/>
    <property type="match status" value="1"/>
</dbReference>
<evidence type="ECO:0000256" key="2">
    <source>
        <dbReference type="PROSITE-ProRule" id="PRU01193"/>
    </source>
</evidence>
<feature type="region of interest" description="Disordered" evidence="3">
    <location>
        <begin position="766"/>
        <end position="785"/>
    </location>
</feature>
<dbReference type="AlphaFoldDB" id="A0A836B6A8"/>
<feature type="transmembrane region" description="Helical" evidence="4">
    <location>
        <begin position="87"/>
        <end position="105"/>
    </location>
</feature>
<dbReference type="PANTHER" id="PTHR12064">
    <property type="entry name" value="METAL TRANSPORTER CNNM"/>
    <property type="match status" value="1"/>
</dbReference>
<proteinExistence type="predicted"/>
<feature type="region of interest" description="Disordered" evidence="3">
    <location>
        <begin position="551"/>
        <end position="622"/>
    </location>
</feature>
<feature type="compositionally biased region" description="Pro residues" evidence="3">
    <location>
        <begin position="811"/>
        <end position="825"/>
    </location>
</feature>
<evidence type="ECO:0000259" key="5">
    <source>
        <dbReference type="PROSITE" id="PS51846"/>
    </source>
</evidence>
<feature type="region of interest" description="Disordered" evidence="3">
    <location>
        <begin position="705"/>
        <end position="745"/>
    </location>
</feature>
<keyword evidence="2 4" id="KW-0812">Transmembrane</keyword>
<feature type="compositionally biased region" description="Basic residues" evidence="3">
    <location>
        <begin position="446"/>
        <end position="469"/>
    </location>
</feature>
<evidence type="ECO:0000256" key="1">
    <source>
        <dbReference type="ARBA" id="ARBA00022737"/>
    </source>
</evidence>
<feature type="compositionally biased region" description="Low complexity" evidence="3">
    <location>
        <begin position="766"/>
        <end position="780"/>
    </location>
</feature>
<organism evidence="6 7">
    <name type="scientific">Chlamydomonas schloesseri</name>
    <dbReference type="NCBI Taxonomy" id="2026947"/>
    <lineage>
        <taxon>Eukaryota</taxon>
        <taxon>Viridiplantae</taxon>
        <taxon>Chlorophyta</taxon>
        <taxon>core chlorophytes</taxon>
        <taxon>Chlorophyceae</taxon>
        <taxon>CS clade</taxon>
        <taxon>Chlamydomonadales</taxon>
        <taxon>Chlamydomonadaceae</taxon>
        <taxon>Chlamydomonas</taxon>
    </lineage>
</organism>
<dbReference type="GO" id="GO:0016020">
    <property type="term" value="C:membrane"/>
    <property type="evidence" value="ECO:0007669"/>
    <property type="project" value="UniProtKB-UniRule"/>
</dbReference>
<evidence type="ECO:0000313" key="6">
    <source>
        <dbReference type="EMBL" id="KAG2448867.1"/>
    </source>
</evidence>
<dbReference type="OrthoDB" id="5353557at2759"/>
<protein>
    <recommendedName>
        <fullName evidence="5">CNNM transmembrane domain-containing protein</fullName>
    </recommendedName>
</protein>
<reference evidence="6" key="1">
    <citation type="journal article" date="2020" name="bioRxiv">
        <title>Comparative genomics of Chlamydomonas.</title>
        <authorList>
            <person name="Craig R.J."/>
            <person name="Hasan A.R."/>
            <person name="Ness R.W."/>
            <person name="Keightley P.D."/>
        </authorList>
    </citation>
    <scope>NUCLEOTIDE SEQUENCE</scope>
    <source>
        <strain evidence="6">CCAP 11/173</strain>
    </source>
</reference>
<feature type="region of interest" description="Disordered" evidence="3">
    <location>
        <begin position="805"/>
        <end position="925"/>
    </location>
</feature>
<dbReference type="EMBL" id="JAEHOD010000016">
    <property type="protein sequence ID" value="KAG2448867.1"/>
    <property type="molecule type" value="Genomic_DNA"/>
</dbReference>
<feature type="region of interest" description="Disordered" evidence="3">
    <location>
        <begin position="504"/>
        <end position="526"/>
    </location>
</feature>
<feature type="compositionally biased region" description="Low complexity" evidence="3">
    <location>
        <begin position="845"/>
        <end position="858"/>
    </location>
</feature>
<dbReference type="GO" id="GO:0010960">
    <property type="term" value="P:magnesium ion homeostasis"/>
    <property type="evidence" value="ECO:0007669"/>
    <property type="project" value="InterPro"/>
</dbReference>
<keyword evidence="2 4" id="KW-1133">Transmembrane helix</keyword>
<dbReference type="InterPro" id="IPR046342">
    <property type="entry name" value="CBS_dom_sf"/>
</dbReference>
<keyword evidence="1" id="KW-0677">Repeat</keyword>
<feature type="transmembrane region" description="Helical" evidence="4">
    <location>
        <begin position="6"/>
        <end position="30"/>
    </location>
</feature>
<dbReference type="InterPro" id="IPR002550">
    <property type="entry name" value="CNNM"/>
</dbReference>
<keyword evidence="7" id="KW-1185">Reference proteome</keyword>
<dbReference type="GO" id="GO:0030026">
    <property type="term" value="P:intracellular manganese ion homeostasis"/>
    <property type="evidence" value="ECO:0007669"/>
    <property type="project" value="TreeGrafter"/>
</dbReference>
<dbReference type="PANTHER" id="PTHR12064:SF97">
    <property type="entry name" value="METAL TRANSPORTER CNNM-5"/>
    <property type="match status" value="1"/>
</dbReference>
<dbReference type="Proteomes" id="UP000613740">
    <property type="component" value="Unassembled WGS sequence"/>
</dbReference>
<accession>A0A836B6A8</accession>
<keyword evidence="2 4" id="KW-0472">Membrane</keyword>
<evidence type="ECO:0000256" key="4">
    <source>
        <dbReference type="SAM" id="Phobius"/>
    </source>
</evidence>
<feature type="region of interest" description="Disordered" evidence="3">
    <location>
        <begin position="445"/>
        <end position="490"/>
    </location>
</feature>
<comment type="caution">
    <text evidence="6">The sequence shown here is derived from an EMBL/GenBank/DDBJ whole genome shotgun (WGS) entry which is preliminary data.</text>
</comment>
<dbReference type="PROSITE" id="PS51846">
    <property type="entry name" value="CNNM"/>
    <property type="match status" value="1"/>
</dbReference>
<feature type="compositionally biased region" description="Low complexity" evidence="3">
    <location>
        <begin position="957"/>
        <end position="967"/>
    </location>
</feature>
<feature type="compositionally biased region" description="Low complexity" evidence="3">
    <location>
        <begin position="351"/>
        <end position="425"/>
    </location>
</feature>
<dbReference type="Gene3D" id="3.10.580.10">
    <property type="entry name" value="CBS-domain"/>
    <property type="match status" value="1"/>
</dbReference>
<feature type="compositionally biased region" description="Basic and acidic residues" evidence="3">
    <location>
        <begin position="174"/>
        <end position="187"/>
    </location>
</feature>
<dbReference type="InterPro" id="IPR045095">
    <property type="entry name" value="ACDP"/>
</dbReference>
<feature type="compositionally biased region" description="Low complexity" evidence="3">
    <location>
        <begin position="713"/>
        <end position="738"/>
    </location>
</feature>
<feature type="region of interest" description="Disordered" evidence="3">
    <location>
        <begin position="174"/>
        <end position="199"/>
    </location>
</feature>
<feature type="compositionally biased region" description="Gly residues" evidence="3">
    <location>
        <begin position="907"/>
        <end position="923"/>
    </location>
</feature>
<name>A0A836B6A8_9CHLO</name>
<evidence type="ECO:0000256" key="3">
    <source>
        <dbReference type="SAM" id="MobiDB-lite"/>
    </source>
</evidence>
<feature type="domain" description="CNNM transmembrane" evidence="5">
    <location>
        <begin position="1"/>
        <end position="184"/>
    </location>
</feature>
<dbReference type="GO" id="GO:0005737">
    <property type="term" value="C:cytoplasm"/>
    <property type="evidence" value="ECO:0007669"/>
    <property type="project" value="TreeGrafter"/>
</dbReference>
<sequence>MLLQVAVYACVSVALILLSGLVSGLTLGLLSLDKLDLEVVKRSGSSAHRRWAARVVPLVANPHMLLVSLVLVNAACNTSLPIFLDNLVTPAVAIVLSTTAVLIFGEIVPQAVCARHGIVIGGALSWVVRFIVLVTSPISWPIGKLLDWVLGPHDPGLHGRRQLKALVSLHGKHEGLGGRLSQDETKARNAPPPGPGSESRCCHHATCRSLLPACSLIILGVLDLHGKDAAAAMTPLDRVFALEADAVLDRRTLAAVLRTGRSRVPVWRRGDSGYPEFLGVMLIKEVLQKVDPAQGVRAGDAPLRPLPHYSARTSLFDLLRFFASGRSHIAVLTAPPHQVAAMMRRARSCPSTSSTHGSGEGSSSSSSSSGSSSSGSDSERSGSSSSGSGSGTSTSSSSSSSSSTGSDSEAGQQPQQQPSAPSVASRPWRVAEQRMRAVLGFMSAAGRKKHHRHHHTHHRHHHRRHHHHEHSGASVPHGSTGGAGAAEPGVSGAAADVEAGLRMQSPDQDHRDHASASSALASGGGGGPLSAAALNAAPSISTIELVQHWRDAQRRDSQQQELHPPPSPWHGLRRGGSRHSVGSASTAVGPPGDGLSGSELGERPAGRRLSGSGATTAVPATPATTATATAAATAATDAATEVTAGDLAVQQLTRTAAAAMLREQQRPSTPGAGSAGLGFGLAGARPRALAALGALGAPAAKPAVLPEQPAPAPGGATLTSSGSSTAAAGAAATAAPAGRPQHRRGDMAVAPCPAAAPTATAATATAATAAAPARHSTAPTVHRHATSAAYAQLRGLRAFGPYGLARAQPLHPQPPPQPQPQPAPPAAGATNMHGKGAINGGPHGATAANRAGPAAAMATQPPRASGGGAGEGAHRRRSGLATASCPVMAAPPAGPEPGEVQRQSAGSRGGVAGGGGGGGGGGSAAVRVPVGIITLEDVIEELVQEEILDETDPTDPAAAAAAAVGMQ</sequence>
<feature type="region of interest" description="Disordered" evidence="3">
    <location>
        <begin position="947"/>
        <end position="967"/>
    </location>
</feature>
<feature type="transmembrane region" description="Helical" evidence="4">
    <location>
        <begin position="117"/>
        <end position="140"/>
    </location>
</feature>
<gene>
    <name evidence="6" type="ORF">HYH02_006217</name>
</gene>
<feature type="region of interest" description="Disordered" evidence="3">
    <location>
        <begin position="342"/>
        <end position="428"/>
    </location>
</feature>
<evidence type="ECO:0000313" key="7">
    <source>
        <dbReference type="Proteomes" id="UP000613740"/>
    </source>
</evidence>